<keyword evidence="1" id="KW-0812">Transmembrane</keyword>
<keyword evidence="3" id="KW-1185">Reference proteome</keyword>
<feature type="transmembrane region" description="Helical" evidence="1">
    <location>
        <begin position="284"/>
        <end position="301"/>
    </location>
</feature>
<feature type="transmembrane region" description="Helical" evidence="1">
    <location>
        <begin position="168"/>
        <end position="189"/>
    </location>
</feature>
<dbReference type="Proteomes" id="UP000789342">
    <property type="component" value="Unassembled WGS sequence"/>
</dbReference>
<evidence type="ECO:0000313" key="3">
    <source>
        <dbReference type="Proteomes" id="UP000789342"/>
    </source>
</evidence>
<evidence type="ECO:0000256" key="1">
    <source>
        <dbReference type="SAM" id="Phobius"/>
    </source>
</evidence>
<dbReference type="InterPro" id="IPR040410">
    <property type="entry name" value="UPF0658_Golgi"/>
</dbReference>
<sequence>MSQQTSNKPTVKLNFKALKIKEKVTNWYVKATESKWTCFFIITSIVQSIIAIVMEIIIVERNENASWEFQVQAQNDTCISYSVDRINNIYGENIIFILFNIFQVWFCFNAIVNQNTIQIITIAVINYLIGIFGIIQIVEIEKWKKTAIENCNLSSFDSYDLQIVSHELPLIILSLLCATLMGFLTWKLYQAFGWNIYKKIGADPKMQGIYRTMLIFVMLLKLDLFFMIVMSIEVCTVFKVNEQGARNLSAPLYVIHAVVTGSLFLLQTLAYRSLNKESHLGTKIFIGMLPLVIADFIMLLVKSTTASKQDSWYFLIIYIISGIIMAILTFIWAIFLLKNFDKGLKKHLCQMNLDVSPYDATSETHSTGTRPGSPIRWAIDDDD</sequence>
<comment type="caution">
    <text evidence="2">The sequence shown here is derived from an EMBL/GenBank/DDBJ whole genome shotgun (WGS) entry which is preliminary data.</text>
</comment>
<feature type="transmembrane region" description="Helical" evidence="1">
    <location>
        <begin position="36"/>
        <end position="59"/>
    </location>
</feature>
<feature type="transmembrane region" description="Helical" evidence="1">
    <location>
        <begin position="119"/>
        <end position="138"/>
    </location>
</feature>
<feature type="transmembrane region" description="Helical" evidence="1">
    <location>
        <begin position="94"/>
        <end position="112"/>
    </location>
</feature>
<organism evidence="2 3">
    <name type="scientific">Acaulospora morrowiae</name>
    <dbReference type="NCBI Taxonomy" id="94023"/>
    <lineage>
        <taxon>Eukaryota</taxon>
        <taxon>Fungi</taxon>
        <taxon>Fungi incertae sedis</taxon>
        <taxon>Mucoromycota</taxon>
        <taxon>Glomeromycotina</taxon>
        <taxon>Glomeromycetes</taxon>
        <taxon>Diversisporales</taxon>
        <taxon>Acaulosporaceae</taxon>
        <taxon>Acaulospora</taxon>
    </lineage>
</organism>
<keyword evidence="1" id="KW-0472">Membrane</keyword>
<gene>
    <name evidence="2" type="ORF">AMORRO_LOCUS861</name>
</gene>
<feature type="transmembrane region" description="Helical" evidence="1">
    <location>
        <begin position="313"/>
        <end position="337"/>
    </location>
</feature>
<feature type="transmembrane region" description="Helical" evidence="1">
    <location>
        <begin position="252"/>
        <end position="272"/>
    </location>
</feature>
<keyword evidence="1" id="KW-1133">Transmembrane helix</keyword>
<evidence type="ECO:0000313" key="2">
    <source>
        <dbReference type="EMBL" id="CAG8450295.1"/>
    </source>
</evidence>
<feature type="transmembrane region" description="Helical" evidence="1">
    <location>
        <begin position="209"/>
        <end position="232"/>
    </location>
</feature>
<dbReference type="AlphaFoldDB" id="A0A9N8VGB8"/>
<dbReference type="PANTHER" id="PTHR34391:SF1">
    <property type="entry name" value="UPF0658 GOLGI APPARATUS MEMBRANE PROTEIN C1952.10C-RELATED"/>
    <property type="match status" value="1"/>
</dbReference>
<dbReference type="OrthoDB" id="2448307at2759"/>
<dbReference type="GO" id="GO:0005794">
    <property type="term" value="C:Golgi apparatus"/>
    <property type="evidence" value="ECO:0007669"/>
    <property type="project" value="TreeGrafter"/>
</dbReference>
<protein>
    <submittedName>
        <fullName evidence="2">12654_t:CDS:1</fullName>
    </submittedName>
</protein>
<proteinExistence type="predicted"/>
<name>A0A9N8VGB8_9GLOM</name>
<reference evidence="2" key="1">
    <citation type="submission" date="2021-06" db="EMBL/GenBank/DDBJ databases">
        <authorList>
            <person name="Kallberg Y."/>
            <person name="Tangrot J."/>
            <person name="Rosling A."/>
        </authorList>
    </citation>
    <scope>NUCLEOTIDE SEQUENCE</scope>
    <source>
        <strain evidence="2">CL551</strain>
    </source>
</reference>
<accession>A0A9N8VGB8</accession>
<dbReference type="EMBL" id="CAJVPV010000302">
    <property type="protein sequence ID" value="CAG8450295.1"/>
    <property type="molecule type" value="Genomic_DNA"/>
</dbReference>
<dbReference type="PANTHER" id="PTHR34391">
    <property type="entry name" value="UPF0658 GOLGI APPARATUS MEMBRANE PROTEIN C1952.10C-RELATED"/>
    <property type="match status" value="1"/>
</dbReference>